<keyword evidence="11" id="KW-0234">DNA repair</keyword>
<keyword evidence="10" id="KW-0411">Iron-sulfur</keyword>
<dbReference type="NCBIfam" id="TIGR00758">
    <property type="entry name" value="UDG_fam4"/>
    <property type="match status" value="1"/>
</dbReference>
<evidence type="ECO:0000256" key="2">
    <source>
        <dbReference type="ARBA" id="ARBA00006521"/>
    </source>
</evidence>
<feature type="domain" description="Uracil-DNA glycosylase-like" evidence="13">
    <location>
        <begin position="137"/>
        <end position="283"/>
    </location>
</feature>
<dbReference type="Proteomes" id="UP000250928">
    <property type="component" value="Unassembled WGS sequence"/>
</dbReference>
<sequence>MDETRRREYLRAMGVERWVLRPEPGEPQPEPSPVQRSPVPAASPAGPEVGEGVPPPSAQDSGTASGGDRDLPAWLLEEPPQTDDYIPAREPAEYPADLEPAVGPVTDLSALGWDELRERVGECRGCELHRSRANTVFGVGDPAARLLVIGEAPGADEDRQGEPFVGRAGQLLNAMLAAIGLRRDQVFIANILKCRPPGNRDPRAEEVQHCEPYLRRQIELLAPRVILCVGRVAAQNLLQSGEAVGRMRGKALFYREIPTVVTYHPAYLLRSPEQKAKAWADLQAAYRKLTP</sequence>
<evidence type="ECO:0000259" key="13">
    <source>
        <dbReference type="SMART" id="SM00986"/>
    </source>
</evidence>
<comment type="caution">
    <text evidence="14">The sequence shown here is derived from an EMBL/GenBank/DDBJ whole genome shotgun (WGS) entry which is preliminary data.</text>
</comment>
<dbReference type="Gene3D" id="3.40.470.10">
    <property type="entry name" value="Uracil-DNA glycosylase-like domain"/>
    <property type="match status" value="1"/>
</dbReference>
<evidence type="ECO:0000313" key="16">
    <source>
        <dbReference type="Proteomes" id="UP000243361"/>
    </source>
</evidence>
<dbReference type="EMBL" id="MUIE01000342">
    <property type="protein sequence ID" value="OQX32990.1"/>
    <property type="molecule type" value="Genomic_DNA"/>
</dbReference>
<evidence type="ECO:0000256" key="6">
    <source>
        <dbReference type="ARBA" id="ARBA00022723"/>
    </source>
</evidence>
<dbReference type="GO" id="GO:0051539">
    <property type="term" value="F:4 iron, 4 sulfur cluster binding"/>
    <property type="evidence" value="ECO:0007669"/>
    <property type="project" value="UniProtKB-KW"/>
</dbReference>
<feature type="compositionally biased region" description="Basic and acidic residues" evidence="12">
    <location>
        <begin position="1"/>
        <end position="10"/>
    </location>
</feature>
<evidence type="ECO:0000256" key="11">
    <source>
        <dbReference type="ARBA" id="ARBA00023204"/>
    </source>
</evidence>
<dbReference type="Proteomes" id="UP000243361">
    <property type="component" value="Unassembled WGS sequence"/>
</dbReference>
<keyword evidence="16" id="KW-1185">Reference proteome</keyword>
<proteinExistence type="inferred from homology"/>
<organism evidence="14 16">
    <name type="scientific">Candidatus Sedimenticola endophacoides</name>
    <dbReference type="NCBI Taxonomy" id="2548426"/>
    <lineage>
        <taxon>Bacteria</taxon>
        <taxon>Pseudomonadati</taxon>
        <taxon>Pseudomonadota</taxon>
        <taxon>Gammaproteobacteria</taxon>
        <taxon>Chromatiales</taxon>
        <taxon>Sedimenticolaceae</taxon>
        <taxon>Sedimenticola</taxon>
    </lineage>
</organism>
<dbReference type="InterPro" id="IPR051536">
    <property type="entry name" value="UDG_Type-4/5"/>
</dbReference>
<evidence type="ECO:0000256" key="7">
    <source>
        <dbReference type="ARBA" id="ARBA00022763"/>
    </source>
</evidence>
<name>A0A657PJN4_9GAMM</name>
<dbReference type="InterPro" id="IPR005122">
    <property type="entry name" value="Uracil-DNA_glycosylase-like"/>
</dbReference>
<dbReference type="SMART" id="SM00986">
    <property type="entry name" value="UDG"/>
    <property type="match status" value="1"/>
</dbReference>
<dbReference type="EC" id="3.2.2.27" evidence="3"/>
<evidence type="ECO:0000256" key="3">
    <source>
        <dbReference type="ARBA" id="ARBA00012030"/>
    </source>
</evidence>
<dbReference type="InterPro" id="IPR005273">
    <property type="entry name" value="Ura-DNA_glyco_family4"/>
</dbReference>
<accession>A0A657PJN4</accession>
<dbReference type="EMBL" id="PQCO01000251">
    <property type="protein sequence ID" value="PUD99639.1"/>
    <property type="molecule type" value="Genomic_DNA"/>
</dbReference>
<feature type="region of interest" description="Disordered" evidence="12">
    <location>
        <begin position="1"/>
        <end position="75"/>
    </location>
</feature>
<keyword evidence="6" id="KW-0479">Metal-binding</keyword>
<reference evidence="14 16" key="1">
    <citation type="submission" date="2017-02" db="EMBL/GenBank/DDBJ databases">
        <title>Novel co-symbiosis in the unique lucinid bivalve Phacoides pectinatus.</title>
        <authorList>
            <person name="Lim S.J."/>
            <person name="Davis B.G."/>
            <person name="Gill D.E."/>
            <person name="Engel A.S."/>
            <person name="Anderson L.C."/>
            <person name="Campbell B.J."/>
        </authorList>
    </citation>
    <scope>NUCLEOTIDE SEQUENCE [LARGE SCALE GENOMIC DNA]</scope>
    <source>
        <strain evidence="14">LUC13016_P6</strain>
    </source>
</reference>
<dbReference type="Pfam" id="PF03167">
    <property type="entry name" value="UDG"/>
    <property type="match status" value="1"/>
</dbReference>
<dbReference type="SUPFAM" id="SSF52141">
    <property type="entry name" value="Uracil-DNA glycosylase-like"/>
    <property type="match status" value="1"/>
</dbReference>
<evidence type="ECO:0000256" key="9">
    <source>
        <dbReference type="ARBA" id="ARBA00023004"/>
    </source>
</evidence>
<keyword evidence="7" id="KW-0227">DNA damage</keyword>
<dbReference type="GO" id="GO:0046872">
    <property type="term" value="F:metal ion binding"/>
    <property type="evidence" value="ECO:0007669"/>
    <property type="project" value="UniProtKB-KW"/>
</dbReference>
<dbReference type="PANTHER" id="PTHR33693:SF1">
    <property type="entry name" value="TYPE-4 URACIL-DNA GLYCOSYLASE"/>
    <property type="match status" value="1"/>
</dbReference>
<keyword evidence="8" id="KW-0378">Hydrolase</keyword>
<evidence type="ECO:0000256" key="12">
    <source>
        <dbReference type="SAM" id="MobiDB-lite"/>
    </source>
</evidence>
<evidence type="ECO:0000313" key="14">
    <source>
        <dbReference type="EMBL" id="OQX32990.1"/>
    </source>
</evidence>
<keyword evidence="9" id="KW-0408">Iron</keyword>
<gene>
    <name evidence="14" type="ORF">B0D84_05245</name>
    <name evidence="15" type="ORF">C3L24_10575</name>
</gene>
<evidence type="ECO:0000256" key="10">
    <source>
        <dbReference type="ARBA" id="ARBA00023014"/>
    </source>
</evidence>
<dbReference type="SMART" id="SM00987">
    <property type="entry name" value="UreE_C"/>
    <property type="match status" value="1"/>
</dbReference>
<evidence type="ECO:0000313" key="17">
    <source>
        <dbReference type="Proteomes" id="UP000250928"/>
    </source>
</evidence>
<dbReference type="GO" id="GO:0006281">
    <property type="term" value="P:DNA repair"/>
    <property type="evidence" value="ECO:0007669"/>
    <property type="project" value="UniProtKB-KW"/>
</dbReference>
<dbReference type="InterPro" id="IPR036895">
    <property type="entry name" value="Uracil-DNA_glycosylase-like_sf"/>
</dbReference>
<evidence type="ECO:0000256" key="5">
    <source>
        <dbReference type="ARBA" id="ARBA00022485"/>
    </source>
</evidence>
<protein>
    <recommendedName>
        <fullName evidence="4">Type-4 uracil-DNA glycosylase</fullName>
        <ecNumber evidence="3">3.2.2.27</ecNumber>
    </recommendedName>
</protein>
<evidence type="ECO:0000313" key="15">
    <source>
        <dbReference type="EMBL" id="PUD99639.1"/>
    </source>
</evidence>
<keyword evidence="5" id="KW-0004">4Fe-4S</keyword>
<dbReference type="PANTHER" id="PTHR33693">
    <property type="entry name" value="TYPE-5 URACIL-DNA GLYCOSYLASE"/>
    <property type="match status" value="1"/>
</dbReference>
<dbReference type="CDD" id="cd10030">
    <property type="entry name" value="UDG-F4_TTUDGA_SPO1dp_like"/>
    <property type="match status" value="1"/>
</dbReference>
<evidence type="ECO:0000256" key="8">
    <source>
        <dbReference type="ARBA" id="ARBA00022801"/>
    </source>
</evidence>
<evidence type="ECO:0000256" key="4">
    <source>
        <dbReference type="ARBA" id="ARBA00019403"/>
    </source>
</evidence>
<feature type="compositionally biased region" description="Low complexity" evidence="12">
    <location>
        <begin position="43"/>
        <end position="52"/>
    </location>
</feature>
<evidence type="ECO:0000256" key="1">
    <source>
        <dbReference type="ARBA" id="ARBA00001400"/>
    </source>
</evidence>
<comment type="catalytic activity">
    <reaction evidence="1">
        <text>Hydrolyzes single-stranded DNA or mismatched double-stranded DNA and polynucleotides, releasing free uracil.</text>
        <dbReference type="EC" id="3.2.2.27"/>
    </reaction>
</comment>
<reference evidence="15 17" key="2">
    <citation type="submission" date="2018-01" db="EMBL/GenBank/DDBJ databases">
        <title>Novel co-symbiosis in the lucinid bivalve Phacoides pectinatus.</title>
        <authorList>
            <person name="Lim S.J."/>
            <person name="Davis B.G."/>
            <person name="Gill D.E."/>
            <person name="Engel A.S."/>
            <person name="Anderson L.C."/>
            <person name="Campbell B.J."/>
        </authorList>
    </citation>
    <scope>NUCLEOTIDE SEQUENCE [LARGE SCALE GENOMIC DNA]</scope>
    <source>
        <strain evidence="15">N3_P5</strain>
    </source>
</reference>
<dbReference type="AlphaFoldDB" id="A0A657PJN4"/>
<dbReference type="GO" id="GO:0004844">
    <property type="term" value="F:uracil DNA N-glycosylase activity"/>
    <property type="evidence" value="ECO:0007669"/>
    <property type="project" value="UniProtKB-EC"/>
</dbReference>
<comment type="similarity">
    <text evidence="2">Belongs to the uracil-DNA glycosylase (UDG) superfamily. Type 4 (UDGa) family.</text>
</comment>